<proteinExistence type="predicted"/>
<dbReference type="InterPro" id="IPR044880">
    <property type="entry name" value="NCX_ion-bd_dom_sf"/>
</dbReference>
<comment type="caution">
    <text evidence="7">The sequence shown here is derived from an EMBL/GenBank/DDBJ whole genome shotgun (WGS) entry which is preliminary data.</text>
</comment>
<evidence type="ECO:0000256" key="4">
    <source>
        <dbReference type="ARBA" id="ARBA00023136"/>
    </source>
</evidence>
<feature type="transmembrane region" description="Helical" evidence="5">
    <location>
        <begin position="102"/>
        <end position="119"/>
    </location>
</feature>
<dbReference type="PANTHER" id="PTHR10846:SF8">
    <property type="entry name" value="INNER MEMBRANE PROTEIN YRBG"/>
    <property type="match status" value="1"/>
</dbReference>
<dbReference type="Proteomes" id="UP000618818">
    <property type="component" value="Unassembled WGS sequence"/>
</dbReference>
<dbReference type="NCBIfam" id="TIGR00367">
    <property type="entry name" value="calcium/sodium antiporter"/>
    <property type="match status" value="1"/>
</dbReference>
<dbReference type="InterPro" id="IPR004481">
    <property type="entry name" value="K/Na/Ca-exchanger"/>
</dbReference>
<keyword evidence="4 5" id="KW-0472">Membrane</keyword>
<feature type="transmembrane region" description="Helical" evidence="5">
    <location>
        <begin position="188"/>
        <end position="210"/>
    </location>
</feature>
<keyword evidence="8" id="KW-1185">Reference proteome</keyword>
<feature type="transmembrane region" description="Helical" evidence="5">
    <location>
        <begin position="295"/>
        <end position="312"/>
    </location>
</feature>
<dbReference type="PANTHER" id="PTHR10846">
    <property type="entry name" value="SODIUM/POTASSIUM/CALCIUM EXCHANGER"/>
    <property type="match status" value="1"/>
</dbReference>
<comment type="subcellular location">
    <subcellularLocation>
        <location evidence="1">Membrane</location>
        <topology evidence="1">Multi-pass membrane protein</topology>
    </subcellularLocation>
</comment>
<protein>
    <submittedName>
        <fullName evidence="7">Calcium/sodium antiporter</fullName>
    </submittedName>
</protein>
<reference evidence="7 8" key="1">
    <citation type="submission" date="2020-09" db="EMBL/GenBank/DDBJ databases">
        <title>novel species in genus Nocardioides.</title>
        <authorList>
            <person name="Zhang G."/>
        </authorList>
    </citation>
    <scope>NUCLEOTIDE SEQUENCE [LARGE SCALE GENOMIC DNA]</scope>
    <source>
        <strain evidence="7 8">KCTC 39551</strain>
    </source>
</reference>
<evidence type="ECO:0000256" key="5">
    <source>
        <dbReference type="SAM" id="Phobius"/>
    </source>
</evidence>
<keyword evidence="2 5" id="KW-0812">Transmembrane</keyword>
<evidence type="ECO:0000313" key="8">
    <source>
        <dbReference type="Proteomes" id="UP000618818"/>
    </source>
</evidence>
<feature type="transmembrane region" description="Helical" evidence="5">
    <location>
        <begin position="266"/>
        <end position="288"/>
    </location>
</feature>
<gene>
    <name evidence="7" type="ORF">IEZ26_22010</name>
</gene>
<name>A0ABR8NGR4_9ACTN</name>
<keyword evidence="3 5" id="KW-1133">Transmembrane helix</keyword>
<evidence type="ECO:0000256" key="3">
    <source>
        <dbReference type="ARBA" id="ARBA00022989"/>
    </source>
</evidence>
<feature type="transmembrane region" description="Helical" evidence="5">
    <location>
        <begin position="28"/>
        <end position="46"/>
    </location>
</feature>
<evidence type="ECO:0000256" key="1">
    <source>
        <dbReference type="ARBA" id="ARBA00004141"/>
    </source>
</evidence>
<accession>A0ABR8NGR4</accession>
<evidence type="ECO:0000256" key="2">
    <source>
        <dbReference type="ARBA" id="ARBA00022692"/>
    </source>
</evidence>
<feature type="transmembrane region" description="Helical" evidence="5">
    <location>
        <begin position="164"/>
        <end position="182"/>
    </location>
</feature>
<organism evidence="7 8">
    <name type="scientific">Nocardioides cavernae</name>
    <dbReference type="NCBI Taxonomy" id="1921566"/>
    <lineage>
        <taxon>Bacteria</taxon>
        <taxon>Bacillati</taxon>
        <taxon>Actinomycetota</taxon>
        <taxon>Actinomycetes</taxon>
        <taxon>Propionibacteriales</taxon>
        <taxon>Nocardioidaceae</taxon>
        <taxon>Nocardioides</taxon>
    </lineage>
</organism>
<evidence type="ECO:0000259" key="6">
    <source>
        <dbReference type="Pfam" id="PF01699"/>
    </source>
</evidence>
<dbReference type="RefSeq" id="WP_191197166.1">
    <property type="nucleotide sequence ID" value="NZ_JACXYZ010000005.1"/>
</dbReference>
<dbReference type="EMBL" id="JACXYZ010000005">
    <property type="protein sequence ID" value="MBD3927313.1"/>
    <property type="molecule type" value="Genomic_DNA"/>
</dbReference>
<dbReference type="Gene3D" id="1.20.1420.30">
    <property type="entry name" value="NCX, central ion-binding region"/>
    <property type="match status" value="2"/>
</dbReference>
<sequence length="314" mass="31448">MSSVLLVVAGLVVLLAGAEVLVRGGTGLAAWFGVSPMLVGLTVVSLGTSVPELAVGIDAAISGSPGLAVGNIVGTNLVNILFILGLSALLVPVVLQSRTLRFDLPAMTAAAVALFLLSLDGALDRVDGCVLLLGATVYTVLLVARERQQRGGEPPPRTPDGPGVGAAVVRLVIGIVAVVVGAELLVEGAVAGAASLGVSDAVTGLTVVAIGTSAPELVTTLMATLRRDRDLALGNLVGSSTYNIAFVLGLTAVVAPDGLPIPDEVLASDLVLLLAAALATLPVFVTGARISRAEGALFVAAYVGYVTWLIAVRA</sequence>
<feature type="transmembrane region" description="Helical" evidence="5">
    <location>
        <begin position="78"/>
        <end position="95"/>
    </location>
</feature>
<feature type="transmembrane region" description="Helical" evidence="5">
    <location>
        <begin position="231"/>
        <end position="254"/>
    </location>
</feature>
<evidence type="ECO:0000313" key="7">
    <source>
        <dbReference type="EMBL" id="MBD3927313.1"/>
    </source>
</evidence>
<dbReference type="InterPro" id="IPR004837">
    <property type="entry name" value="NaCa_Exmemb"/>
</dbReference>
<dbReference type="Pfam" id="PF01699">
    <property type="entry name" value="Na_Ca_ex"/>
    <property type="match status" value="2"/>
</dbReference>
<feature type="transmembrane region" description="Helical" evidence="5">
    <location>
        <begin position="125"/>
        <end position="144"/>
    </location>
</feature>
<feature type="domain" description="Sodium/calcium exchanger membrane region" evidence="6">
    <location>
        <begin position="3"/>
        <end position="142"/>
    </location>
</feature>
<feature type="domain" description="Sodium/calcium exchanger membrane region" evidence="6">
    <location>
        <begin position="168"/>
        <end position="310"/>
    </location>
</feature>